<dbReference type="InterPro" id="IPR050452">
    <property type="entry name" value="Metacaspase"/>
</dbReference>
<reference evidence="3" key="1">
    <citation type="submission" date="2020-03" db="EMBL/GenBank/DDBJ databases">
        <title>A high-quality chromosome-level genome assembly of a woody plant with both climbing and erect habits, Rhamnella rubrinervis.</title>
        <authorList>
            <person name="Lu Z."/>
            <person name="Yang Y."/>
            <person name="Zhu X."/>
            <person name="Sun Y."/>
        </authorList>
    </citation>
    <scope>NUCLEOTIDE SEQUENCE</scope>
    <source>
        <strain evidence="3">BYM</strain>
        <tissue evidence="3">Leaf</tissue>
    </source>
</reference>
<sequence>MAGRKRDAVVAGFNSCCQTRRRWSGALFAKPSRGFGLPTLCFKPKTQYIMQPIGSSAGHGYYPQPPPLPPPPAQFLMPPSSHGRKRAVLCGVSYLGRSYQIKGSVNDITCMRYFLVERMGFPTDSILVLTEYERDPSRIPTKQNIRMAMQWLVQGCQPGMIVDDEVNATIVRPLPQGTTLHALIDACHSATVLDLPFLCRMNREGYYTWQDHRRPSHYKGTNGGLAVCISACDDHQTSADTTALSGNTLTGAMTYSFIQAVQNEPGLTYGRLLNAMRFAIREAKTGIRLKGPIASILNKLLATDLSQEPQISSSEKFDIYMQQFVL</sequence>
<dbReference type="GO" id="GO:0005737">
    <property type="term" value="C:cytoplasm"/>
    <property type="evidence" value="ECO:0007669"/>
    <property type="project" value="TreeGrafter"/>
</dbReference>
<name>A0A8K0DVJ2_9ROSA</name>
<accession>A0A8K0DVJ2</accession>
<evidence type="ECO:0000313" key="3">
    <source>
        <dbReference type="EMBL" id="KAF3435029.1"/>
    </source>
</evidence>
<dbReference type="EMBL" id="VOIH02000010">
    <property type="protein sequence ID" value="KAF3435029.1"/>
    <property type="molecule type" value="Genomic_DNA"/>
</dbReference>
<proteinExistence type="inferred from homology"/>
<gene>
    <name evidence="3" type="ORF">FNV43_RR22116</name>
</gene>
<feature type="domain" description="Peptidase C14 caspase" evidence="2">
    <location>
        <begin position="84"/>
        <end position="157"/>
    </location>
</feature>
<evidence type="ECO:0000259" key="2">
    <source>
        <dbReference type="Pfam" id="PF00656"/>
    </source>
</evidence>
<evidence type="ECO:0000313" key="4">
    <source>
        <dbReference type="Proteomes" id="UP000796880"/>
    </source>
</evidence>
<dbReference type="InterPro" id="IPR011600">
    <property type="entry name" value="Pept_C14_caspase"/>
</dbReference>
<evidence type="ECO:0000256" key="1">
    <source>
        <dbReference type="ARBA" id="ARBA00009005"/>
    </source>
</evidence>
<dbReference type="PANTHER" id="PTHR48104:SF17">
    <property type="entry name" value="METACASPASE-3"/>
    <property type="match status" value="1"/>
</dbReference>
<comment type="caution">
    <text evidence="3">The sequence shown here is derived from an EMBL/GenBank/DDBJ whole genome shotgun (WGS) entry which is preliminary data.</text>
</comment>
<dbReference type="PANTHER" id="PTHR48104">
    <property type="entry name" value="METACASPASE-4"/>
    <property type="match status" value="1"/>
</dbReference>
<organism evidence="3 4">
    <name type="scientific">Rhamnella rubrinervis</name>
    <dbReference type="NCBI Taxonomy" id="2594499"/>
    <lineage>
        <taxon>Eukaryota</taxon>
        <taxon>Viridiplantae</taxon>
        <taxon>Streptophyta</taxon>
        <taxon>Embryophyta</taxon>
        <taxon>Tracheophyta</taxon>
        <taxon>Spermatophyta</taxon>
        <taxon>Magnoliopsida</taxon>
        <taxon>eudicotyledons</taxon>
        <taxon>Gunneridae</taxon>
        <taxon>Pentapetalae</taxon>
        <taxon>rosids</taxon>
        <taxon>fabids</taxon>
        <taxon>Rosales</taxon>
        <taxon>Rhamnaceae</taxon>
        <taxon>rhamnoid group</taxon>
        <taxon>Rhamneae</taxon>
        <taxon>Rhamnella</taxon>
    </lineage>
</organism>
<dbReference type="GO" id="GO:0006508">
    <property type="term" value="P:proteolysis"/>
    <property type="evidence" value="ECO:0007669"/>
    <property type="project" value="InterPro"/>
</dbReference>
<dbReference type="Proteomes" id="UP000796880">
    <property type="component" value="Unassembled WGS sequence"/>
</dbReference>
<dbReference type="Pfam" id="PF00656">
    <property type="entry name" value="Peptidase_C14"/>
    <property type="match status" value="2"/>
</dbReference>
<dbReference type="AlphaFoldDB" id="A0A8K0DVJ2"/>
<comment type="similarity">
    <text evidence="1">Belongs to the peptidase C14B family.</text>
</comment>
<feature type="domain" description="Peptidase C14 caspase" evidence="2">
    <location>
        <begin position="160"/>
        <end position="314"/>
    </location>
</feature>
<protein>
    <recommendedName>
        <fullName evidence="2">Peptidase C14 caspase domain-containing protein</fullName>
    </recommendedName>
</protein>
<dbReference type="Gene3D" id="3.40.50.12660">
    <property type="match status" value="2"/>
</dbReference>
<keyword evidence="4" id="KW-1185">Reference proteome</keyword>
<dbReference type="OrthoDB" id="3223806at2759"/>
<dbReference type="GO" id="GO:0004197">
    <property type="term" value="F:cysteine-type endopeptidase activity"/>
    <property type="evidence" value="ECO:0007669"/>
    <property type="project" value="InterPro"/>
</dbReference>